<evidence type="ECO:0000259" key="2">
    <source>
        <dbReference type="Pfam" id="PF00930"/>
    </source>
</evidence>
<comment type="caution">
    <text evidence="3">The sequence shown here is derived from an EMBL/GenBank/DDBJ whole genome shotgun (WGS) entry which is preliminary data.</text>
</comment>
<feature type="compositionally biased region" description="Low complexity" evidence="1">
    <location>
        <begin position="99"/>
        <end position="117"/>
    </location>
</feature>
<protein>
    <recommendedName>
        <fullName evidence="2">Dipeptidylpeptidase IV N-terminal domain-containing protein</fullName>
    </recommendedName>
</protein>
<dbReference type="InterPro" id="IPR002469">
    <property type="entry name" value="Peptidase_S9B_N"/>
</dbReference>
<gene>
    <name evidence="3" type="ORF">BASA50_009715</name>
</gene>
<feature type="compositionally biased region" description="Low complexity" evidence="1">
    <location>
        <begin position="849"/>
        <end position="859"/>
    </location>
</feature>
<evidence type="ECO:0000256" key="1">
    <source>
        <dbReference type="SAM" id="MobiDB-lite"/>
    </source>
</evidence>
<dbReference type="InterPro" id="IPR029058">
    <property type="entry name" value="AB_hydrolase_fold"/>
</dbReference>
<feature type="region of interest" description="Disordered" evidence="1">
    <location>
        <begin position="1"/>
        <end position="39"/>
    </location>
</feature>
<evidence type="ECO:0000313" key="4">
    <source>
        <dbReference type="Proteomes" id="UP001648503"/>
    </source>
</evidence>
<dbReference type="SUPFAM" id="SSF82171">
    <property type="entry name" value="DPP6 N-terminal domain-like"/>
    <property type="match status" value="1"/>
</dbReference>
<proteinExistence type="predicted"/>
<dbReference type="Proteomes" id="UP001648503">
    <property type="component" value="Unassembled WGS sequence"/>
</dbReference>
<dbReference type="Gene3D" id="2.140.10.30">
    <property type="entry name" value="Dipeptidylpeptidase IV, N-terminal domain"/>
    <property type="match status" value="1"/>
</dbReference>
<dbReference type="EMBL" id="JAFCIX010000438">
    <property type="protein sequence ID" value="KAH6590013.1"/>
    <property type="molecule type" value="Genomic_DNA"/>
</dbReference>
<feature type="compositionally biased region" description="Polar residues" evidence="1">
    <location>
        <begin position="16"/>
        <end position="39"/>
    </location>
</feature>
<feature type="domain" description="Dipeptidylpeptidase IV N-terminal" evidence="2">
    <location>
        <begin position="398"/>
        <end position="749"/>
    </location>
</feature>
<feature type="region of interest" description="Disordered" evidence="1">
    <location>
        <begin position="99"/>
        <end position="126"/>
    </location>
</feature>
<dbReference type="SUPFAM" id="SSF53474">
    <property type="entry name" value="alpha/beta-Hydrolases"/>
    <property type="match status" value="1"/>
</dbReference>
<name>A0ABQ8F0P3_9FUNG</name>
<dbReference type="PANTHER" id="PTHR11731:SF193">
    <property type="entry name" value="DIPEPTIDYL PEPTIDASE 9"/>
    <property type="match status" value="1"/>
</dbReference>
<keyword evidence="4" id="KW-1185">Reference proteome</keyword>
<organism evidence="3 4">
    <name type="scientific">Batrachochytrium salamandrivorans</name>
    <dbReference type="NCBI Taxonomy" id="1357716"/>
    <lineage>
        <taxon>Eukaryota</taxon>
        <taxon>Fungi</taxon>
        <taxon>Fungi incertae sedis</taxon>
        <taxon>Chytridiomycota</taxon>
        <taxon>Chytridiomycota incertae sedis</taxon>
        <taxon>Chytridiomycetes</taxon>
        <taxon>Rhizophydiales</taxon>
        <taxon>Rhizophydiales incertae sedis</taxon>
        <taxon>Batrachochytrium</taxon>
    </lineage>
</organism>
<dbReference type="InterPro" id="IPR050278">
    <property type="entry name" value="Serine_Prot_S9B/DPPIV"/>
</dbReference>
<feature type="region of interest" description="Disordered" evidence="1">
    <location>
        <begin position="832"/>
        <end position="885"/>
    </location>
</feature>
<reference evidence="3 4" key="1">
    <citation type="submission" date="2021-02" db="EMBL/GenBank/DDBJ databases">
        <title>Variation within the Batrachochytrium salamandrivorans European outbreak.</title>
        <authorList>
            <person name="Kelly M."/>
            <person name="Pasmans F."/>
            <person name="Shea T.P."/>
            <person name="Munoz J.F."/>
            <person name="Carranza S."/>
            <person name="Cuomo C.A."/>
            <person name="Martel A."/>
        </authorList>
    </citation>
    <scope>NUCLEOTIDE SEQUENCE [LARGE SCALE GENOMIC DNA]</scope>
    <source>
        <strain evidence="3 4">AMFP18/2</strain>
    </source>
</reference>
<accession>A0ABQ8F0P3</accession>
<dbReference type="Gene3D" id="3.40.50.1820">
    <property type="entry name" value="alpha/beta hydrolase"/>
    <property type="match status" value="1"/>
</dbReference>
<dbReference type="Pfam" id="PF00930">
    <property type="entry name" value="DPPIV_N"/>
    <property type="match status" value="1"/>
</dbReference>
<sequence>MHLNKNLGIDSHNGRPDSSSHSTAPNPHSTPLDTQSTTMLDTHSAVWKGIQRRVRNYHSTTSKAAPAPVIPTGLVFHSDALLLLQAPNVQPAATVGSAPALEPSLSSEPTSTLPLSPTGRLSAALSQRTRRQSSLCAVGLVPPQLMESLVSATPHRTANSTLITSNTNTDESVVIFGASVGASVGTSVEAKVGTSAGTSAGANVGTNVGTNTSYSAWAPVSPGDYSAAIAYRHSIVAGSSCLLSPTLEQQRPLLLPLDSPPPHHYSPSATQNDRRISGVSSLSVATSFSHPTEPYVAQRHVYDVTSSCSPSGFVAVVRSGNIWIVPNPHTDLHSNETASGCGPNTYRGDVDATLALGLPSTSSNSSASSDDTFAMPYPSSRSNSIIHGDGNAKISNHINALGEQQLTFTSDPTISNGSTADMLLDGFRRSTALWWKPHPKHVASKEISEPTRLQRILYIQFFQGIDSHTSTNTDTLSPLTTPCPASHVSFLEDIRIVEFDLQGTSFPTLLQMPFQLRIRSLFPWCRYIVRAGWMPDGESVWAQLLDQSLKRTAVIRIPESLFGIGSSAIASTNDTIQVLIEEQSSRHILDGNSIYFLPRTLPLKGPCLSNSLMQKSDALEFIWTSERSGFIHLYLITCTSDAESASERSPLVIYHLPTPPSPSMLHPSRAVSYPLTATRQITTGDWSVSHPHVWIDAARKLVYFMGNKDSSLENHLYVSSYHHDVILPVASMSCSKADVHAFSTSVSSFQSCRPLSRLTLDHIENNVRRLTELGKSHSITMSDSFSRFATVFSSIRDPPQTMVFDIVFPIDPSMVESPKDLSTRKVPILKAPPSPLLRQRSRHQKVEPDLSNLSLDSLSVDTPGSPNRPLESWAARVRRSSGTHPDKTQLIRTSLLLTADQTATAEMNVYKELLNLHVFPSTQFITEILPPQSLGGTVASIKESTRRKSLIYERLPVPNLFTFTNSEGVSIHGMAYTPLHYCEGESYPTIVMIYNGRRALNVTNDFKYPKFQTVFMALKFGLAVVIVGSSSQTGRAESTSDKEQCCGLSEVQDQVEALIFLAAGGDANAFQKEVKTERDKHCDGQDQLECGYDSFGAYEYGYSHSYAGSVSDTTSTRSNKLDSNSLVSIWSSVKTKRMQGRYSGFIDMDRVAIQGWGRGGYLALMSVCHFPSIFKTSLVITPHLSLDSTLHCDSVCAGASDSPSSILSHVHLLPKTEHHRVLIVHDESEGDNAKPANVIVRALQTLGRPHHEHRTPSKEHSFHSLQNTEHIETLSMWWFQTFL</sequence>
<dbReference type="PANTHER" id="PTHR11731">
    <property type="entry name" value="PROTEASE FAMILY S9B,C DIPEPTIDYL-PEPTIDASE IV-RELATED"/>
    <property type="match status" value="1"/>
</dbReference>
<evidence type="ECO:0000313" key="3">
    <source>
        <dbReference type="EMBL" id="KAH6590013.1"/>
    </source>
</evidence>